<sequence length="173" mass="18844">MKTSIFVTGGSRSGKSTFARERAELLAGKKVFVATAVAIDNEMDNRIAAHKRERGQQWDTIEEPYDLVGVLGRVAGVYDVIVVDCLTIWLTNIMLAWEDHLVEAGIIGLAEGLRQVRGSVGILVVSNEVGMGIVPEGALSRRFRDYAGLLNQMVAAVCEEAYLIVSGLPLRLK</sequence>
<comment type="pathway">
    <text evidence="5">Cofactor biosynthesis; adenosylcobalamin biosynthesis; adenosylcobalamin from cob(II)yrinate a,c-diamide: step 6/7.</text>
</comment>
<evidence type="ECO:0000256" key="6">
    <source>
        <dbReference type="ARBA" id="ARBA00005159"/>
    </source>
</evidence>
<evidence type="ECO:0000256" key="5">
    <source>
        <dbReference type="ARBA" id="ARBA00004692"/>
    </source>
</evidence>
<feature type="binding site" evidence="19">
    <location>
        <begin position="51"/>
        <end position="54"/>
    </location>
    <ligand>
        <name>GTP</name>
        <dbReference type="ChEBI" id="CHEBI:37565"/>
    </ligand>
</feature>
<evidence type="ECO:0000256" key="8">
    <source>
        <dbReference type="ARBA" id="ARBA00012016"/>
    </source>
</evidence>
<evidence type="ECO:0000313" key="20">
    <source>
        <dbReference type="EMBL" id="KJU82449.1"/>
    </source>
</evidence>
<keyword evidence="13 20" id="KW-0418">Kinase</keyword>
<evidence type="ECO:0000256" key="16">
    <source>
        <dbReference type="ARBA" id="ARBA00029570"/>
    </source>
</evidence>
<name>A0A0F3GKG7_9BACT</name>
<evidence type="ECO:0000256" key="10">
    <source>
        <dbReference type="ARBA" id="ARBA00022573"/>
    </source>
</evidence>
<evidence type="ECO:0000256" key="12">
    <source>
        <dbReference type="ARBA" id="ARBA00022741"/>
    </source>
</evidence>
<comment type="catalytic activity">
    <reaction evidence="1">
        <text>adenosylcob(III)inamide + ATP = adenosylcob(III)inamide phosphate + ADP + H(+)</text>
        <dbReference type="Rhea" id="RHEA:15769"/>
        <dbReference type="ChEBI" id="CHEBI:2480"/>
        <dbReference type="ChEBI" id="CHEBI:15378"/>
        <dbReference type="ChEBI" id="CHEBI:30616"/>
        <dbReference type="ChEBI" id="CHEBI:58502"/>
        <dbReference type="ChEBI" id="CHEBI:456216"/>
        <dbReference type="EC" id="2.7.1.156"/>
    </reaction>
</comment>
<keyword evidence="12 19" id="KW-0547">Nucleotide-binding</keyword>
<keyword evidence="11 20" id="KW-0808">Transferase</keyword>
<evidence type="ECO:0000256" key="11">
    <source>
        <dbReference type="ARBA" id="ARBA00022679"/>
    </source>
</evidence>
<comment type="function">
    <text evidence="4">Catalyzes ATP-dependent phosphorylation of adenosylcobinamide and addition of GMP to adenosylcobinamide phosphate.</text>
</comment>
<reference evidence="20 21" key="1">
    <citation type="submission" date="2015-02" db="EMBL/GenBank/DDBJ databases">
        <title>Single-cell genomics of uncultivated deep-branching MTB reveals a conserved set of magnetosome genes.</title>
        <authorList>
            <person name="Kolinko S."/>
            <person name="Richter M."/>
            <person name="Glockner F.O."/>
            <person name="Brachmann A."/>
            <person name="Schuler D."/>
        </authorList>
    </citation>
    <scope>NUCLEOTIDE SEQUENCE [LARGE SCALE GENOMIC DNA]</scope>
    <source>
        <strain evidence="20">TM-1</strain>
    </source>
</reference>
<dbReference type="GO" id="GO:0008820">
    <property type="term" value="F:cobinamide phosphate guanylyltransferase activity"/>
    <property type="evidence" value="ECO:0007669"/>
    <property type="project" value="UniProtKB-EC"/>
</dbReference>
<dbReference type="PIRSF" id="PIRSF006135">
    <property type="entry name" value="CobU"/>
    <property type="match status" value="1"/>
</dbReference>
<dbReference type="UniPathway" id="UPA00148">
    <property type="reaction ID" value="UER00236"/>
</dbReference>
<keyword evidence="20" id="KW-0548">Nucleotidyltransferase</keyword>
<keyword evidence="21" id="KW-1185">Reference proteome</keyword>
<dbReference type="EC" id="2.7.1.156" evidence="8"/>
<evidence type="ECO:0000256" key="14">
    <source>
        <dbReference type="ARBA" id="ARBA00022840"/>
    </source>
</evidence>
<feature type="active site" description="GMP-histidine intermediate" evidence="18">
    <location>
        <position position="50"/>
    </location>
</feature>
<dbReference type="SUPFAM" id="SSF52540">
    <property type="entry name" value="P-loop containing nucleoside triphosphate hydrolases"/>
    <property type="match status" value="1"/>
</dbReference>
<keyword evidence="14" id="KW-0067">ATP-binding</keyword>
<dbReference type="GO" id="GO:0043752">
    <property type="term" value="F:adenosylcobinamide kinase activity"/>
    <property type="evidence" value="ECO:0007669"/>
    <property type="project" value="UniProtKB-EC"/>
</dbReference>
<feature type="binding site" evidence="19">
    <location>
        <position position="84"/>
    </location>
    <ligand>
        <name>GTP</name>
        <dbReference type="ChEBI" id="CHEBI:37565"/>
    </ligand>
</feature>
<dbReference type="EMBL" id="LACI01002312">
    <property type="protein sequence ID" value="KJU82449.1"/>
    <property type="molecule type" value="Genomic_DNA"/>
</dbReference>
<dbReference type="Gene3D" id="3.40.50.300">
    <property type="entry name" value="P-loop containing nucleotide triphosphate hydrolases"/>
    <property type="match status" value="1"/>
</dbReference>
<dbReference type="GO" id="GO:0005525">
    <property type="term" value="F:GTP binding"/>
    <property type="evidence" value="ECO:0007669"/>
    <property type="project" value="UniProtKB-KW"/>
</dbReference>
<evidence type="ECO:0000256" key="3">
    <source>
        <dbReference type="ARBA" id="ARBA00001522"/>
    </source>
</evidence>
<dbReference type="GO" id="GO:0009236">
    <property type="term" value="P:cobalamin biosynthetic process"/>
    <property type="evidence" value="ECO:0007669"/>
    <property type="project" value="UniProtKB-UniPathway"/>
</dbReference>
<evidence type="ECO:0000256" key="1">
    <source>
        <dbReference type="ARBA" id="ARBA00000312"/>
    </source>
</evidence>
<gene>
    <name evidence="20" type="ORF">MBAV_005350</name>
</gene>
<dbReference type="Pfam" id="PF02283">
    <property type="entry name" value="CobU"/>
    <property type="match status" value="1"/>
</dbReference>
<dbReference type="CDD" id="cd00544">
    <property type="entry name" value="CobU"/>
    <property type="match status" value="1"/>
</dbReference>
<evidence type="ECO:0000256" key="2">
    <source>
        <dbReference type="ARBA" id="ARBA00000711"/>
    </source>
</evidence>
<keyword evidence="10" id="KW-0169">Cobalamin biosynthesis</keyword>
<comment type="caution">
    <text evidence="20">The sequence shown here is derived from an EMBL/GenBank/DDBJ whole genome shotgun (WGS) entry which is preliminary data.</text>
</comment>
<evidence type="ECO:0000256" key="18">
    <source>
        <dbReference type="PIRSR" id="PIRSR006135-1"/>
    </source>
</evidence>
<comment type="catalytic activity">
    <reaction evidence="3">
        <text>adenosylcob(III)inamide + GTP = adenosylcob(III)inamide phosphate + GDP + H(+)</text>
        <dbReference type="Rhea" id="RHEA:15765"/>
        <dbReference type="ChEBI" id="CHEBI:2480"/>
        <dbReference type="ChEBI" id="CHEBI:15378"/>
        <dbReference type="ChEBI" id="CHEBI:37565"/>
        <dbReference type="ChEBI" id="CHEBI:58189"/>
        <dbReference type="ChEBI" id="CHEBI:58502"/>
        <dbReference type="EC" id="2.7.1.156"/>
    </reaction>
</comment>
<evidence type="ECO:0000256" key="7">
    <source>
        <dbReference type="ARBA" id="ARBA00007490"/>
    </source>
</evidence>
<evidence type="ECO:0000256" key="4">
    <source>
        <dbReference type="ARBA" id="ARBA00003889"/>
    </source>
</evidence>
<dbReference type="InterPro" id="IPR003203">
    <property type="entry name" value="CobU/CobP"/>
</dbReference>
<evidence type="ECO:0000256" key="15">
    <source>
        <dbReference type="ARBA" id="ARBA00023134"/>
    </source>
</evidence>
<dbReference type="Proteomes" id="UP000033423">
    <property type="component" value="Unassembled WGS sequence"/>
</dbReference>
<dbReference type="GO" id="GO:0005524">
    <property type="term" value="F:ATP binding"/>
    <property type="evidence" value="ECO:0007669"/>
    <property type="project" value="UniProtKB-KW"/>
</dbReference>
<evidence type="ECO:0000256" key="19">
    <source>
        <dbReference type="PIRSR" id="PIRSR006135-2"/>
    </source>
</evidence>
<comment type="catalytic activity">
    <reaction evidence="2">
        <text>adenosylcob(III)inamide phosphate + GTP + H(+) = adenosylcob(III)inamide-GDP + diphosphate</text>
        <dbReference type="Rhea" id="RHEA:22712"/>
        <dbReference type="ChEBI" id="CHEBI:15378"/>
        <dbReference type="ChEBI" id="CHEBI:33019"/>
        <dbReference type="ChEBI" id="CHEBI:37565"/>
        <dbReference type="ChEBI" id="CHEBI:58502"/>
        <dbReference type="ChEBI" id="CHEBI:60487"/>
        <dbReference type="EC" id="2.7.7.62"/>
    </reaction>
</comment>
<dbReference type="PANTHER" id="PTHR34848:SF1">
    <property type="entry name" value="BIFUNCTIONAL ADENOSYLCOBALAMIN BIOSYNTHESIS PROTEIN COBU"/>
    <property type="match status" value="1"/>
</dbReference>
<evidence type="ECO:0000256" key="9">
    <source>
        <dbReference type="ARBA" id="ARBA00012523"/>
    </source>
</evidence>
<dbReference type="NCBIfam" id="NF004469">
    <property type="entry name" value="PRK05800.1"/>
    <property type="match status" value="1"/>
</dbReference>
<dbReference type="PANTHER" id="PTHR34848">
    <property type="match status" value="1"/>
</dbReference>
<keyword evidence="15 19" id="KW-0342">GTP-binding</keyword>
<evidence type="ECO:0000313" key="21">
    <source>
        <dbReference type="Proteomes" id="UP000033423"/>
    </source>
</evidence>
<evidence type="ECO:0000256" key="17">
    <source>
        <dbReference type="ARBA" id="ARBA00030571"/>
    </source>
</evidence>
<evidence type="ECO:0000256" key="13">
    <source>
        <dbReference type="ARBA" id="ARBA00022777"/>
    </source>
</evidence>
<dbReference type="InterPro" id="IPR027417">
    <property type="entry name" value="P-loop_NTPase"/>
</dbReference>
<feature type="binding site" evidence="19">
    <location>
        <begin position="9"/>
        <end position="16"/>
    </location>
    <ligand>
        <name>GTP</name>
        <dbReference type="ChEBI" id="CHEBI:37565"/>
    </ligand>
</feature>
<dbReference type="PATRIC" id="fig|29290.4.peg.7056"/>
<accession>A0A0F3GKG7</accession>
<comment type="pathway">
    <text evidence="6">Cofactor biosynthesis; adenosylcobalamin biosynthesis; adenosylcobalamin from cob(II)yrinate a,c-diamide: step 5/7.</text>
</comment>
<feature type="binding site" evidence="19">
    <location>
        <position position="62"/>
    </location>
    <ligand>
        <name>GTP</name>
        <dbReference type="ChEBI" id="CHEBI:37565"/>
    </ligand>
</feature>
<proteinExistence type="inferred from homology"/>
<organism evidence="20 21">
    <name type="scientific">Candidatus Magnetobacterium bavaricum</name>
    <dbReference type="NCBI Taxonomy" id="29290"/>
    <lineage>
        <taxon>Bacteria</taxon>
        <taxon>Pseudomonadati</taxon>
        <taxon>Nitrospirota</taxon>
        <taxon>Thermodesulfovibrionia</taxon>
        <taxon>Thermodesulfovibrionales</taxon>
        <taxon>Candidatus Magnetobacteriaceae</taxon>
        <taxon>Candidatus Magnetobacterium</taxon>
    </lineage>
</organism>
<protein>
    <recommendedName>
        <fullName evidence="16">Adenosylcobinamide kinase</fullName>
        <ecNumber evidence="8">2.7.1.156</ecNumber>
        <ecNumber evidence="9">2.7.7.62</ecNumber>
    </recommendedName>
    <alternativeName>
        <fullName evidence="17">Adenosylcobinamide-phosphate guanylyltransferase</fullName>
    </alternativeName>
</protein>
<feature type="binding site" evidence="19">
    <location>
        <begin position="34"/>
        <end position="36"/>
    </location>
    <ligand>
        <name>GTP</name>
        <dbReference type="ChEBI" id="CHEBI:37565"/>
    </ligand>
</feature>
<comment type="similarity">
    <text evidence="7">Belongs to the CobU/CobP family.</text>
</comment>
<dbReference type="AlphaFoldDB" id="A0A0F3GKG7"/>
<dbReference type="EC" id="2.7.7.62" evidence="9"/>